<feature type="region of interest" description="Disordered" evidence="1">
    <location>
        <begin position="1"/>
        <end position="47"/>
    </location>
</feature>
<evidence type="ECO:0000313" key="3">
    <source>
        <dbReference type="Proteomes" id="UP001345219"/>
    </source>
</evidence>
<sequence length="234" mass="25562">MMGEPRSSNHDVYTDATPPVPPPPPPPPRRPVVSLVQPSKKKKHQRGKVVRVFPSVFRSFPIISPVCKLPSLPMGGLTDAHRAASGGSRVTGTLFGYRKGRVSLSVQESPRCLPTVVLELGMHMNALQKELGFGMVRIALECEKSMDKDKDKTKLMDCVLQWPEDRLRGQEGGQRGGPQRDGAPQGCLHGCRSAAGELQHGGPRQRAGLHEGLLRAGRRVKGLRYALYAQPRGQ</sequence>
<dbReference type="Proteomes" id="UP001345219">
    <property type="component" value="Chromosome 18"/>
</dbReference>
<proteinExistence type="predicted"/>
<evidence type="ECO:0000256" key="1">
    <source>
        <dbReference type="SAM" id="MobiDB-lite"/>
    </source>
</evidence>
<reference evidence="2 3" key="1">
    <citation type="journal article" date="2023" name="Hortic Res">
        <title>Pangenome of water caltrop reveals structural variations and asymmetric subgenome divergence after allopolyploidization.</title>
        <authorList>
            <person name="Zhang X."/>
            <person name="Chen Y."/>
            <person name="Wang L."/>
            <person name="Yuan Y."/>
            <person name="Fang M."/>
            <person name="Shi L."/>
            <person name="Lu R."/>
            <person name="Comes H.P."/>
            <person name="Ma Y."/>
            <person name="Chen Y."/>
            <person name="Huang G."/>
            <person name="Zhou Y."/>
            <person name="Zheng Z."/>
            <person name="Qiu Y."/>
        </authorList>
    </citation>
    <scope>NUCLEOTIDE SEQUENCE [LARGE SCALE GENOMIC DNA]</scope>
    <source>
        <tissue evidence="2">Roots</tissue>
    </source>
</reference>
<dbReference type="PANTHER" id="PTHR31696:SF4">
    <property type="entry name" value="OS08G0171800 PROTEIN"/>
    <property type="match status" value="1"/>
</dbReference>
<protein>
    <submittedName>
        <fullName evidence="2">Uncharacterized protein</fullName>
    </submittedName>
</protein>
<comment type="caution">
    <text evidence="2">The sequence shown here is derived from an EMBL/GenBank/DDBJ whole genome shotgun (WGS) entry which is preliminary data.</text>
</comment>
<accession>A0AAN7L1K2</accession>
<dbReference type="AlphaFoldDB" id="A0AAN7L1K2"/>
<evidence type="ECO:0000313" key="2">
    <source>
        <dbReference type="EMBL" id="KAK4776049.1"/>
    </source>
</evidence>
<dbReference type="PANTHER" id="PTHR31696">
    <property type="entry name" value="PROTEIN MIZU-KUSSEI 1"/>
    <property type="match status" value="1"/>
</dbReference>
<dbReference type="EMBL" id="JAXIOK010000003">
    <property type="protein sequence ID" value="KAK4776049.1"/>
    <property type="molecule type" value="Genomic_DNA"/>
</dbReference>
<gene>
    <name evidence="2" type="ORF">SAY87_024010</name>
</gene>
<feature type="region of interest" description="Disordered" evidence="1">
    <location>
        <begin position="167"/>
        <end position="188"/>
    </location>
</feature>
<dbReference type="Pfam" id="PF04759">
    <property type="entry name" value="DUF617"/>
    <property type="match status" value="1"/>
</dbReference>
<organism evidence="2 3">
    <name type="scientific">Trapa incisa</name>
    <dbReference type="NCBI Taxonomy" id="236973"/>
    <lineage>
        <taxon>Eukaryota</taxon>
        <taxon>Viridiplantae</taxon>
        <taxon>Streptophyta</taxon>
        <taxon>Embryophyta</taxon>
        <taxon>Tracheophyta</taxon>
        <taxon>Spermatophyta</taxon>
        <taxon>Magnoliopsida</taxon>
        <taxon>eudicotyledons</taxon>
        <taxon>Gunneridae</taxon>
        <taxon>Pentapetalae</taxon>
        <taxon>rosids</taxon>
        <taxon>malvids</taxon>
        <taxon>Myrtales</taxon>
        <taxon>Lythraceae</taxon>
        <taxon>Trapa</taxon>
    </lineage>
</organism>
<dbReference type="GO" id="GO:0010274">
    <property type="term" value="P:hydrotropism"/>
    <property type="evidence" value="ECO:0007669"/>
    <property type="project" value="InterPro"/>
</dbReference>
<dbReference type="InterPro" id="IPR006460">
    <property type="entry name" value="MIZ1-like_pln"/>
</dbReference>
<keyword evidence="3" id="KW-1185">Reference proteome</keyword>
<name>A0AAN7L1K2_9MYRT</name>
<feature type="compositionally biased region" description="Pro residues" evidence="1">
    <location>
        <begin position="18"/>
        <end position="30"/>
    </location>
</feature>